<feature type="domain" description="MHD" evidence="11">
    <location>
        <begin position="524"/>
        <end position="791"/>
    </location>
</feature>
<evidence type="ECO:0000256" key="2">
    <source>
        <dbReference type="ARBA" id="ARBA00011064"/>
    </source>
</evidence>
<dbReference type="GO" id="GO:0048488">
    <property type="term" value="P:synaptic vesicle endocytosis"/>
    <property type="evidence" value="ECO:0007669"/>
    <property type="project" value="TreeGrafter"/>
</dbReference>
<dbReference type="GO" id="GO:0030136">
    <property type="term" value="C:clathrin-coated vesicle"/>
    <property type="evidence" value="ECO:0007669"/>
    <property type="project" value="TreeGrafter"/>
</dbReference>
<dbReference type="GO" id="GO:0005886">
    <property type="term" value="C:plasma membrane"/>
    <property type="evidence" value="ECO:0007669"/>
    <property type="project" value="TreeGrafter"/>
</dbReference>
<proteinExistence type="inferred from homology"/>
<evidence type="ECO:0000256" key="10">
    <source>
        <dbReference type="SAM" id="MobiDB-lite"/>
    </source>
</evidence>
<evidence type="ECO:0000256" key="5">
    <source>
        <dbReference type="ARBA" id="ARBA00022583"/>
    </source>
</evidence>
<name>A0A8C8B610_9STRI</name>
<dbReference type="InterPro" id="IPR031160">
    <property type="entry name" value="F_BAR_dom"/>
</dbReference>
<dbReference type="InterPro" id="IPR028565">
    <property type="entry name" value="MHD"/>
</dbReference>
<sequence length="792" mass="87304">MPQECQCLRGIRTMPLITCFNFWSGERNNGFDVLYHNMKHGHLSTKDLADFIRERATIEEAYSRSMTKLAKSASNYTQLGTFAPVWDVFKTSTEKLASCHLDLVRRLQELIKEVHKYGDEQIKAYKKTKEDVSGTLEAVQNIQSITQALQKSKENYNTKCVEQERLKKEGATQREVDKAAVKSKKATDTYKLYVEKYAAFKSDFEQKMTETAQKFQDIEETHLLRMKEIIESLSNTIKEIHLQIGEVHEEFINNMTNTTVESLIQKFAESKGTGKERPGPIEFEECNTSSAVEGMKPRKRKPFGLSGIMKKEKDTESNIPDVDDEGYSIKPEATQDILFTNHFYSSSDSDSEDDEPRRFHVEIKPVQPHNSSQYTMPSLDELKVSIGNITLSPAISVSYFGNSDLLAWDPLFSSSLESSSSASLASSSSSARPTTPLSVGTIVPPPRPASRPKLSTGKLSGINEIPRPFSPPLTSNSSPPPAAPLARAESISSISSSASLSAANTPTVGVSRGPSPVSLGNQDTLPVAVALTESVNAYFKGADPTKCIVKITGDMTVSFPSGIIKVFTSNPSPAVLCFRVKNTSKLEQILPNAQLVYSDQSQSDSSTKDFWMNMQAITVYLKKLSEQNPSASYYNVDVLKYQVSSNGIQSTPLNLATYWKCNASTTDVRVDYKYNPESMNVPSMLSNVQVVVPVDGGVTNMQSLPPAKWNADQMKAYWKISSISEKSENGGSGSLRAKFELSEGPSKPATLAVQFISEGSTLSGVDVELVGTGYRLSLLKKRFATGRYMADC</sequence>
<evidence type="ECO:0000256" key="6">
    <source>
        <dbReference type="ARBA" id="ARBA00023054"/>
    </source>
</evidence>
<dbReference type="SUPFAM" id="SSF49447">
    <property type="entry name" value="Second domain of Mu2 adaptin subunit (ap50) of ap2 adaptor"/>
    <property type="match status" value="1"/>
</dbReference>
<evidence type="ECO:0000313" key="14">
    <source>
        <dbReference type="Proteomes" id="UP000694552"/>
    </source>
</evidence>
<evidence type="ECO:0000256" key="1">
    <source>
        <dbReference type="ARBA" id="ARBA00004283"/>
    </source>
</evidence>
<dbReference type="FunFam" id="1.20.1270.60:FF:000016">
    <property type="entry name" value="FCH domain only protein 2"/>
    <property type="match status" value="1"/>
</dbReference>
<dbReference type="AlphaFoldDB" id="A0A8C8B610"/>
<protein>
    <recommendedName>
        <fullName evidence="3">F-BAR domain only protein 2</fullName>
    </recommendedName>
</protein>
<dbReference type="Pfam" id="PF10291">
    <property type="entry name" value="muHD"/>
    <property type="match status" value="1"/>
</dbReference>
<dbReference type="InterPro" id="IPR001060">
    <property type="entry name" value="FCH_dom"/>
</dbReference>
<reference evidence="13" key="1">
    <citation type="submission" date="2025-08" db="UniProtKB">
        <authorList>
            <consortium name="Ensembl"/>
        </authorList>
    </citation>
    <scope>IDENTIFICATION</scope>
</reference>
<dbReference type="Pfam" id="PF22699">
    <property type="entry name" value="GMIP-like_FCH"/>
    <property type="match status" value="1"/>
</dbReference>
<comment type="similarity">
    <text evidence="2">Belongs to the FCHO family.</text>
</comment>
<dbReference type="Gene3D" id="1.20.1270.60">
    <property type="entry name" value="Arfaptin homology (AH) domain/BAR domain"/>
    <property type="match status" value="1"/>
</dbReference>
<feature type="region of interest" description="Disordered" evidence="10">
    <location>
        <begin position="423"/>
        <end position="488"/>
    </location>
</feature>
<dbReference type="InterPro" id="IPR030122">
    <property type="entry name" value="FCHo2_F-BAR"/>
</dbReference>
<dbReference type="CDD" id="cd07673">
    <property type="entry name" value="F-BAR_FCHO2"/>
    <property type="match status" value="1"/>
</dbReference>
<comment type="subcellular location">
    <subcellularLocation>
        <location evidence="1">Membrane</location>
        <location evidence="1">Clathrin-coated pit</location>
        <topology evidence="1">Peripheral membrane protein</topology>
        <orientation evidence="1">Cytoplasmic side</orientation>
    </subcellularLocation>
</comment>
<evidence type="ECO:0000256" key="7">
    <source>
        <dbReference type="ARBA" id="ARBA00023136"/>
    </source>
</evidence>
<dbReference type="GO" id="GO:0048268">
    <property type="term" value="P:clathrin coat assembly"/>
    <property type="evidence" value="ECO:0007669"/>
    <property type="project" value="TreeGrafter"/>
</dbReference>
<dbReference type="GO" id="GO:0098793">
    <property type="term" value="C:presynapse"/>
    <property type="evidence" value="ECO:0007669"/>
    <property type="project" value="GOC"/>
</dbReference>
<keyword evidence="5" id="KW-0254">Endocytosis</keyword>
<dbReference type="PANTHER" id="PTHR23065">
    <property type="entry name" value="PROLINE-SERINE-THREONINE PHOSPHATASE INTERACTING PROTEIN 1"/>
    <property type="match status" value="1"/>
</dbReference>
<keyword evidence="8" id="KW-0168">Coated pit</keyword>
<keyword evidence="14" id="KW-1185">Reference proteome</keyword>
<dbReference type="InterPro" id="IPR036168">
    <property type="entry name" value="AP2_Mu_C_sf"/>
</dbReference>
<evidence type="ECO:0000259" key="12">
    <source>
        <dbReference type="PROSITE" id="PS51741"/>
    </source>
</evidence>
<keyword evidence="4" id="KW-0597">Phosphoprotein</keyword>
<keyword evidence="6 9" id="KW-0175">Coiled coil</keyword>
<dbReference type="InterPro" id="IPR018808">
    <property type="entry name" value="Muniscin_C"/>
</dbReference>
<dbReference type="Gene3D" id="2.60.40.1170">
    <property type="entry name" value="Mu homology domain, subdomain B"/>
    <property type="match status" value="2"/>
</dbReference>
<dbReference type="PROSITE" id="PS51072">
    <property type="entry name" value="MHD"/>
    <property type="match status" value="1"/>
</dbReference>
<evidence type="ECO:0000256" key="4">
    <source>
        <dbReference type="ARBA" id="ARBA00022553"/>
    </source>
</evidence>
<dbReference type="SMART" id="SM00055">
    <property type="entry name" value="FCH"/>
    <property type="match status" value="1"/>
</dbReference>
<evidence type="ECO:0000256" key="8">
    <source>
        <dbReference type="ARBA" id="ARBA00023176"/>
    </source>
</evidence>
<evidence type="ECO:0000313" key="13">
    <source>
        <dbReference type="Ensembl" id="ENSOSUP00000016518.1"/>
    </source>
</evidence>
<dbReference type="Proteomes" id="UP000694552">
    <property type="component" value="Unplaced"/>
</dbReference>
<organism evidence="13 14">
    <name type="scientific">Otus sunia</name>
    <name type="common">Oriental scops-owl</name>
    <dbReference type="NCBI Taxonomy" id="257818"/>
    <lineage>
        <taxon>Eukaryota</taxon>
        <taxon>Metazoa</taxon>
        <taxon>Chordata</taxon>
        <taxon>Craniata</taxon>
        <taxon>Vertebrata</taxon>
        <taxon>Euteleostomi</taxon>
        <taxon>Archelosauria</taxon>
        <taxon>Archosauria</taxon>
        <taxon>Dinosauria</taxon>
        <taxon>Saurischia</taxon>
        <taxon>Theropoda</taxon>
        <taxon>Coelurosauria</taxon>
        <taxon>Aves</taxon>
        <taxon>Neognathae</taxon>
        <taxon>Neoaves</taxon>
        <taxon>Telluraves</taxon>
        <taxon>Strigiformes</taxon>
        <taxon>Strigidae</taxon>
        <taxon>Otus</taxon>
    </lineage>
</organism>
<evidence type="ECO:0000256" key="9">
    <source>
        <dbReference type="PROSITE-ProRule" id="PRU01077"/>
    </source>
</evidence>
<dbReference type="GO" id="GO:0005905">
    <property type="term" value="C:clathrin-coated pit"/>
    <property type="evidence" value="ECO:0007669"/>
    <property type="project" value="UniProtKB-SubCell"/>
</dbReference>
<dbReference type="InterPro" id="IPR054713">
    <property type="entry name" value="GMIP/FCHO2-like_FCH"/>
</dbReference>
<keyword evidence="7" id="KW-0472">Membrane</keyword>
<evidence type="ECO:0000259" key="11">
    <source>
        <dbReference type="PROSITE" id="PS51072"/>
    </source>
</evidence>
<accession>A0A8C8B610</accession>
<dbReference type="Ensembl" id="ENSOSUT00000017086.1">
    <property type="protein sequence ID" value="ENSOSUP00000016518.1"/>
    <property type="gene ID" value="ENSOSUG00000011783.1"/>
</dbReference>
<dbReference type="PANTHER" id="PTHR23065:SF8">
    <property type="entry name" value="F-BAR DOMAIN ONLY PROTEIN 2"/>
    <property type="match status" value="1"/>
</dbReference>
<dbReference type="GO" id="GO:0072583">
    <property type="term" value="P:clathrin-dependent endocytosis"/>
    <property type="evidence" value="ECO:0007669"/>
    <property type="project" value="TreeGrafter"/>
</dbReference>
<feature type="domain" description="F-BAR" evidence="12">
    <location>
        <begin position="15"/>
        <end position="263"/>
    </location>
</feature>
<reference evidence="13" key="2">
    <citation type="submission" date="2025-09" db="UniProtKB">
        <authorList>
            <consortium name="Ensembl"/>
        </authorList>
    </citation>
    <scope>IDENTIFICATION</scope>
</reference>
<dbReference type="InterPro" id="IPR027267">
    <property type="entry name" value="AH/BAR_dom_sf"/>
</dbReference>
<dbReference type="PROSITE" id="PS51741">
    <property type="entry name" value="F_BAR"/>
    <property type="match status" value="1"/>
</dbReference>
<dbReference type="FunFam" id="2.60.40.1170:FF:000005">
    <property type="entry name" value="SH3-containing GRB2-like protein 3-interacting protein 1 isoform X3"/>
    <property type="match status" value="1"/>
</dbReference>
<dbReference type="SUPFAM" id="SSF103657">
    <property type="entry name" value="BAR/IMD domain-like"/>
    <property type="match status" value="1"/>
</dbReference>
<evidence type="ECO:0000256" key="3">
    <source>
        <dbReference type="ARBA" id="ARBA00018998"/>
    </source>
</evidence>